<dbReference type="InterPro" id="IPR029119">
    <property type="entry name" value="MutY_C"/>
</dbReference>
<dbReference type="PROSITE" id="PS51462">
    <property type="entry name" value="NUDIX"/>
    <property type="match status" value="1"/>
</dbReference>
<keyword evidence="5" id="KW-0479">Metal-binding</keyword>
<evidence type="ECO:0000256" key="9">
    <source>
        <dbReference type="ARBA" id="ARBA00023204"/>
    </source>
</evidence>
<evidence type="ECO:0000256" key="13">
    <source>
        <dbReference type="ARBA" id="ARBA00040794"/>
    </source>
</evidence>
<evidence type="ECO:0000256" key="5">
    <source>
        <dbReference type="ARBA" id="ARBA00022723"/>
    </source>
</evidence>
<evidence type="ECO:0000256" key="12">
    <source>
        <dbReference type="ARBA" id="ARBA00038905"/>
    </source>
</evidence>
<sequence length="131" mass="14917">MKVAVAIITDEQQRILITQRPFHVPHGGCWEFPGGKLEQDESPETALVREIKEEVGLTVLNSRYLGEIKHQYSDKTVQLILFHVTHYIGNPCCNEGQLDMKWVHKDNLDPKDFPQANIGIINLIQLSESIV</sequence>
<dbReference type="SUPFAM" id="SSF55811">
    <property type="entry name" value="Nudix"/>
    <property type="match status" value="1"/>
</dbReference>
<keyword evidence="3" id="KW-0515">Mutator protein</keyword>
<dbReference type="InterPro" id="IPR047127">
    <property type="entry name" value="MutT-like"/>
</dbReference>
<dbReference type="InterPro" id="IPR020084">
    <property type="entry name" value="NUDIX_hydrolase_CS"/>
</dbReference>
<dbReference type="Proteomes" id="UP000809910">
    <property type="component" value="Unassembled WGS sequence"/>
</dbReference>
<dbReference type="PRINTS" id="PR00502">
    <property type="entry name" value="NUDIXFAMILY"/>
</dbReference>
<evidence type="ECO:0000256" key="6">
    <source>
        <dbReference type="ARBA" id="ARBA00022763"/>
    </source>
</evidence>
<keyword evidence="8" id="KW-0460">Magnesium</keyword>
<dbReference type="InterPro" id="IPR015797">
    <property type="entry name" value="NUDIX_hydrolase-like_dom_sf"/>
</dbReference>
<evidence type="ECO:0000256" key="4">
    <source>
        <dbReference type="ARBA" id="ARBA00022705"/>
    </source>
</evidence>
<dbReference type="PROSITE" id="PS00893">
    <property type="entry name" value="NUDIX_BOX"/>
    <property type="match status" value="1"/>
</dbReference>
<dbReference type="Pfam" id="PF14815">
    <property type="entry name" value="NUDIX_4"/>
    <property type="match status" value="1"/>
</dbReference>
<comment type="caution">
    <text evidence="18">The sequence shown here is derived from an EMBL/GenBank/DDBJ whole genome shotgun (WGS) entry which is preliminary data.</text>
</comment>
<dbReference type="CDD" id="cd03425">
    <property type="entry name" value="NUDIX_MutT_NudA_like"/>
    <property type="match status" value="1"/>
</dbReference>
<reference evidence="18 19" key="1">
    <citation type="submission" date="2020-12" db="EMBL/GenBank/DDBJ databases">
        <title>WGS of Legionella: environmental sample.</title>
        <authorList>
            <person name="Cristino S."/>
            <person name="Girolamini L."/>
            <person name="Salaris S."/>
            <person name="Pascale M.R."/>
            <person name="Mazzotta M."/>
            <person name="Orsini M."/>
            <person name="Grottola A."/>
        </authorList>
    </citation>
    <scope>NUCLEOTIDE SEQUENCE [LARGE SCALE GENOMIC DNA]</scope>
    <source>
        <strain evidence="18 19">30cs62</strain>
    </source>
</reference>
<comment type="catalytic activity">
    <reaction evidence="11">
        <text>8-oxo-GTP + H2O = 8-oxo-GMP + diphosphate + H(+)</text>
        <dbReference type="Rhea" id="RHEA:67616"/>
        <dbReference type="ChEBI" id="CHEBI:15377"/>
        <dbReference type="ChEBI" id="CHEBI:15378"/>
        <dbReference type="ChEBI" id="CHEBI:33019"/>
        <dbReference type="ChEBI" id="CHEBI:143553"/>
        <dbReference type="ChEBI" id="CHEBI:145694"/>
    </reaction>
</comment>
<keyword evidence="7" id="KW-0378">Hydrolase</keyword>
<accession>A0ABS1WF41</accession>
<name>A0ABS1WF41_9GAMM</name>
<proteinExistence type="inferred from homology"/>
<evidence type="ECO:0000256" key="14">
    <source>
        <dbReference type="ARBA" id="ARBA00041592"/>
    </source>
</evidence>
<feature type="domain" description="Nudix hydrolase" evidence="17">
    <location>
        <begin position="1"/>
        <end position="127"/>
    </location>
</feature>
<dbReference type="PANTHER" id="PTHR47707">
    <property type="entry name" value="8-OXO-DGTP DIPHOSPHATASE"/>
    <property type="match status" value="1"/>
</dbReference>
<evidence type="ECO:0000256" key="7">
    <source>
        <dbReference type="ARBA" id="ARBA00022801"/>
    </source>
</evidence>
<dbReference type="RefSeq" id="WP_203108584.1">
    <property type="nucleotide sequence ID" value="NZ_JADOBG010000007.1"/>
</dbReference>
<evidence type="ECO:0000256" key="2">
    <source>
        <dbReference type="ARBA" id="ARBA00005582"/>
    </source>
</evidence>
<evidence type="ECO:0000256" key="1">
    <source>
        <dbReference type="ARBA" id="ARBA00001946"/>
    </source>
</evidence>
<dbReference type="EMBL" id="JADWVN010000028">
    <property type="protein sequence ID" value="MBL7527978.1"/>
    <property type="molecule type" value="Genomic_DNA"/>
</dbReference>
<keyword evidence="9" id="KW-0234">DNA repair</keyword>
<comment type="cofactor">
    <cofactor evidence="1">
        <name>Mg(2+)</name>
        <dbReference type="ChEBI" id="CHEBI:18420"/>
    </cofactor>
</comment>
<evidence type="ECO:0000256" key="3">
    <source>
        <dbReference type="ARBA" id="ARBA00022457"/>
    </source>
</evidence>
<dbReference type="EC" id="3.6.1.55" evidence="12"/>
<keyword evidence="4" id="KW-0235">DNA replication</keyword>
<keyword evidence="6" id="KW-0227">DNA damage</keyword>
<dbReference type="InterPro" id="IPR000086">
    <property type="entry name" value="NUDIX_hydrolase_dom"/>
</dbReference>
<comment type="similarity">
    <text evidence="2">Belongs to the Nudix hydrolase family.</text>
</comment>
<evidence type="ECO:0000313" key="18">
    <source>
        <dbReference type="EMBL" id="MBL7527978.1"/>
    </source>
</evidence>
<dbReference type="InterPro" id="IPR020476">
    <property type="entry name" value="Nudix_hydrolase"/>
</dbReference>
<dbReference type="PANTHER" id="PTHR47707:SF1">
    <property type="entry name" value="NUDIX HYDROLASE FAMILY PROTEIN"/>
    <property type="match status" value="1"/>
</dbReference>
<evidence type="ECO:0000259" key="17">
    <source>
        <dbReference type="PROSITE" id="PS51462"/>
    </source>
</evidence>
<evidence type="ECO:0000256" key="15">
    <source>
        <dbReference type="ARBA" id="ARBA00041979"/>
    </source>
</evidence>
<evidence type="ECO:0000256" key="8">
    <source>
        <dbReference type="ARBA" id="ARBA00022842"/>
    </source>
</evidence>
<comment type="catalytic activity">
    <reaction evidence="10">
        <text>8-oxo-dGTP + H2O = 8-oxo-dGMP + diphosphate + H(+)</text>
        <dbReference type="Rhea" id="RHEA:31575"/>
        <dbReference type="ChEBI" id="CHEBI:15377"/>
        <dbReference type="ChEBI" id="CHEBI:15378"/>
        <dbReference type="ChEBI" id="CHEBI:33019"/>
        <dbReference type="ChEBI" id="CHEBI:63224"/>
        <dbReference type="ChEBI" id="CHEBI:77896"/>
        <dbReference type="EC" id="3.6.1.55"/>
    </reaction>
</comment>
<protein>
    <recommendedName>
        <fullName evidence="13">8-oxo-dGTP diphosphatase</fullName>
        <ecNumber evidence="12">3.6.1.55</ecNumber>
    </recommendedName>
    <alternativeName>
        <fullName evidence="16">7,8-dihydro-8-oxoguanine-triphosphatase</fullName>
    </alternativeName>
    <alternativeName>
        <fullName evidence="15">Mutator protein MutT</fullName>
    </alternativeName>
    <alternativeName>
        <fullName evidence="14">dGTP pyrophosphohydrolase</fullName>
    </alternativeName>
</protein>
<evidence type="ECO:0000256" key="16">
    <source>
        <dbReference type="ARBA" id="ARBA00042798"/>
    </source>
</evidence>
<evidence type="ECO:0000313" key="19">
    <source>
        <dbReference type="Proteomes" id="UP000809910"/>
    </source>
</evidence>
<keyword evidence="19" id="KW-1185">Reference proteome</keyword>
<evidence type="ECO:0000256" key="11">
    <source>
        <dbReference type="ARBA" id="ARBA00036904"/>
    </source>
</evidence>
<dbReference type="NCBIfam" id="TIGR00586">
    <property type="entry name" value="mutt"/>
    <property type="match status" value="1"/>
</dbReference>
<gene>
    <name evidence="18" type="primary">mutT</name>
    <name evidence="18" type="ORF">I5282_15565</name>
</gene>
<dbReference type="Gene3D" id="3.90.79.10">
    <property type="entry name" value="Nucleoside Triphosphate Pyrophosphohydrolase"/>
    <property type="match status" value="1"/>
</dbReference>
<evidence type="ECO:0000256" key="10">
    <source>
        <dbReference type="ARBA" id="ARBA00035861"/>
    </source>
</evidence>
<dbReference type="InterPro" id="IPR003561">
    <property type="entry name" value="Mutator_MutT"/>
</dbReference>
<organism evidence="18 19">
    <name type="scientific">Legionella bononiensis</name>
    <dbReference type="NCBI Taxonomy" id="2793102"/>
    <lineage>
        <taxon>Bacteria</taxon>
        <taxon>Pseudomonadati</taxon>
        <taxon>Pseudomonadota</taxon>
        <taxon>Gammaproteobacteria</taxon>
        <taxon>Legionellales</taxon>
        <taxon>Legionellaceae</taxon>
        <taxon>Legionella</taxon>
    </lineage>
</organism>